<feature type="domain" description="Endonuclease/exonuclease/phosphatase" evidence="1">
    <location>
        <begin position="20"/>
        <end position="142"/>
    </location>
</feature>
<name>A0A2U1MXD6_ARTAN</name>
<dbReference type="Pfam" id="PF14529">
    <property type="entry name" value="Exo_endo_phos_2"/>
    <property type="match status" value="1"/>
</dbReference>
<dbReference type="PANTHER" id="PTHR33710">
    <property type="entry name" value="BNAC02G09200D PROTEIN"/>
    <property type="match status" value="1"/>
</dbReference>
<dbReference type="GO" id="GO:0003824">
    <property type="term" value="F:catalytic activity"/>
    <property type="evidence" value="ECO:0007669"/>
    <property type="project" value="InterPro"/>
</dbReference>
<organism evidence="2 3">
    <name type="scientific">Artemisia annua</name>
    <name type="common">Sweet wormwood</name>
    <dbReference type="NCBI Taxonomy" id="35608"/>
    <lineage>
        <taxon>Eukaryota</taxon>
        <taxon>Viridiplantae</taxon>
        <taxon>Streptophyta</taxon>
        <taxon>Embryophyta</taxon>
        <taxon>Tracheophyta</taxon>
        <taxon>Spermatophyta</taxon>
        <taxon>Magnoliopsida</taxon>
        <taxon>eudicotyledons</taxon>
        <taxon>Gunneridae</taxon>
        <taxon>Pentapetalae</taxon>
        <taxon>asterids</taxon>
        <taxon>campanulids</taxon>
        <taxon>Asterales</taxon>
        <taxon>Asteraceae</taxon>
        <taxon>Asteroideae</taxon>
        <taxon>Anthemideae</taxon>
        <taxon>Artemisiinae</taxon>
        <taxon>Artemisia</taxon>
    </lineage>
</organism>
<dbReference type="PANTHER" id="PTHR33710:SF64">
    <property type="entry name" value="ENDONUCLEASE_EXONUCLEASE_PHOSPHATASE DOMAIN-CONTAINING PROTEIN"/>
    <property type="match status" value="1"/>
</dbReference>
<dbReference type="SUPFAM" id="SSF56219">
    <property type="entry name" value="DNase I-like"/>
    <property type="match status" value="1"/>
</dbReference>
<proteinExistence type="predicted"/>
<dbReference type="OrthoDB" id="1435636at2759"/>
<dbReference type="Gene3D" id="3.60.10.10">
    <property type="entry name" value="Endonuclease/exonuclease/phosphatase"/>
    <property type="match status" value="1"/>
</dbReference>
<keyword evidence="3" id="KW-1185">Reference proteome</keyword>
<dbReference type="Proteomes" id="UP000245207">
    <property type="component" value="Unassembled WGS sequence"/>
</dbReference>
<evidence type="ECO:0000259" key="1">
    <source>
        <dbReference type="Pfam" id="PF14529"/>
    </source>
</evidence>
<gene>
    <name evidence="2" type="ORF">CTI12_AA333010</name>
</gene>
<evidence type="ECO:0000313" key="3">
    <source>
        <dbReference type="Proteomes" id="UP000245207"/>
    </source>
</evidence>
<dbReference type="InterPro" id="IPR036691">
    <property type="entry name" value="Endo/exonu/phosph_ase_sf"/>
</dbReference>
<dbReference type="STRING" id="35608.A0A2U1MXD6"/>
<accession>A0A2U1MXD6</accession>
<sequence length="261" mass="29753">MDNVLVVEGEWSFKSLKCFMLNVYAPQDDRKKQELWRLILQFMASNPGNYFIFGDFNVVRYASERIGSSFNLRSSNDFNQFLNEGSLYDLPLGGHAFTRISSSGEKLSRLDRFLISENLATTFLNIHAIAMDRMISDHRAIILQHSHMDFGPIPFKLFNSWLQAPDFDDTIKNAWDNFQCKDGSNMQIMFKEKMKHLKNTIKVWAKNFKASKGTEKDLLLQSIIDAEAILEAGGGDQVLSFGKIHGSVTLLSQSNFPDFSV</sequence>
<evidence type="ECO:0000313" key="2">
    <source>
        <dbReference type="EMBL" id="PWA65864.1"/>
    </source>
</evidence>
<dbReference type="EMBL" id="PKPP01004145">
    <property type="protein sequence ID" value="PWA65864.1"/>
    <property type="molecule type" value="Genomic_DNA"/>
</dbReference>
<dbReference type="InterPro" id="IPR005135">
    <property type="entry name" value="Endo/exonuclease/phosphatase"/>
</dbReference>
<dbReference type="AlphaFoldDB" id="A0A2U1MXD6"/>
<reference evidence="2 3" key="1">
    <citation type="journal article" date="2018" name="Mol. Plant">
        <title>The genome of Artemisia annua provides insight into the evolution of Asteraceae family and artemisinin biosynthesis.</title>
        <authorList>
            <person name="Shen Q."/>
            <person name="Zhang L."/>
            <person name="Liao Z."/>
            <person name="Wang S."/>
            <person name="Yan T."/>
            <person name="Shi P."/>
            <person name="Liu M."/>
            <person name="Fu X."/>
            <person name="Pan Q."/>
            <person name="Wang Y."/>
            <person name="Lv Z."/>
            <person name="Lu X."/>
            <person name="Zhang F."/>
            <person name="Jiang W."/>
            <person name="Ma Y."/>
            <person name="Chen M."/>
            <person name="Hao X."/>
            <person name="Li L."/>
            <person name="Tang Y."/>
            <person name="Lv G."/>
            <person name="Zhou Y."/>
            <person name="Sun X."/>
            <person name="Brodelius P.E."/>
            <person name="Rose J.K.C."/>
            <person name="Tang K."/>
        </authorList>
    </citation>
    <scope>NUCLEOTIDE SEQUENCE [LARGE SCALE GENOMIC DNA]</scope>
    <source>
        <strain evidence="3">cv. Huhao1</strain>
        <tissue evidence="2">Leaf</tissue>
    </source>
</reference>
<protein>
    <submittedName>
        <fullName evidence="2">Cytochrome P450</fullName>
    </submittedName>
</protein>
<comment type="caution">
    <text evidence="2">The sequence shown here is derived from an EMBL/GenBank/DDBJ whole genome shotgun (WGS) entry which is preliminary data.</text>
</comment>